<evidence type="ECO:0000313" key="4">
    <source>
        <dbReference type="Proteomes" id="UP000321353"/>
    </source>
</evidence>
<sequence length="136" mass="15098" precursor="true">MMKQLRKTAARSIALVCVGLTVLSSASESHAQAPGGRLGGGSAGATNSPYQQRLSPYLDLLRSDNSILSPYHSFVQPRQQFRQNQTRQFQQLQKLQRAFERSATGASAPSERTQTGRGGTFNNYLHYYQFNSASRR</sequence>
<feature type="chain" id="PRO_5022944187" evidence="2">
    <location>
        <begin position="32"/>
        <end position="136"/>
    </location>
</feature>
<name>A0A5B9MLN2_9BACT</name>
<keyword evidence="4" id="KW-1185">Reference proteome</keyword>
<accession>A0A5B9MLN2</accession>
<reference evidence="3 4" key="1">
    <citation type="submission" date="2019-02" db="EMBL/GenBank/DDBJ databases">
        <title>Planctomycetal bacteria perform biofilm scaping via a novel small molecule.</title>
        <authorList>
            <person name="Jeske O."/>
            <person name="Boedeker C."/>
            <person name="Wiegand S."/>
            <person name="Breitling P."/>
            <person name="Kallscheuer N."/>
            <person name="Jogler M."/>
            <person name="Rohde M."/>
            <person name="Petersen J."/>
            <person name="Medema M.H."/>
            <person name="Surup F."/>
            <person name="Jogler C."/>
        </authorList>
    </citation>
    <scope>NUCLEOTIDE SEQUENCE [LARGE SCALE GENOMIC DNA]</scope>
    <source>
        <strain evidence="3 4">Mal15</strain>
    </source>
</reference>
<dbReference type="KEGG" id="smam:Mal15_62880"/>
<proteinExistence type="predicted"/>
<gene>
    <name evidence="3" type="ORF">Mal15_62880</name>
</gene>
<keyword evidence="2" id="KW-0732">Signal</keyword>
<feature type="region of interest" description="Disordered" evidence="1">
    <location>
        <begin position="100"/>
        <end position="120"/>
    </location>
</feature>
<feature type="signal peptide" evidence="2">
    <location>
        <begin position="1"/>
        <end position="31"/>
    </location>
</feature>
<organism evidence="3 4">
    <name type="scientific">Stieleria maiorica</name>
    <dbReference type="NCBI Taxonomy" id="2795974"/>
    <lineage>
        <taxon>Bacteria</taxon>
        <taxon>Pseudomonadati</taxon>
        <taxon>Planctomycetota</taxon>
        <taxon>Planctomycetia</taxon>
        <taxon>Pirellulales</taxon>
        <taxon>Pirellulaceae</taxon>
        <taxon>Stieleria</taxon>
    </lineage>
</organism>
<dbReference type="EMBL" id="CP036264">
    <property type="protein sequence ID" value="QEG02203.1"/>
    <property type="molecule type" value="Genomic_DNA"/>
</dbReference>
<evidence type="ECO:0000256" key="2">
    <source>
        <dbReference type="SAM" id="SignalP"/>
    </source>
</evidence>
<dbReference type="AlphaFoldDB" id="A0A5B9MLN2"/>
<dbReference type="RefSeq" id="WP_147871172.1">
    <property type="nucleotide sequence ID" value="NZ_CP036264.1"/>
</dbReference>
<protein>
    <submittedName>
        <fullName evidence="3">Uncharacterized protein</fullName>
    </submittedName>
</protein>
<evidence type="ECO:0000256" key="1">
    <source>
        <dbReference type="SAM" id="MobiDB-lite"/>
    </source>
</evidence>
<dbReference type="Proteomes" id="UP000321353">
    <property type="component" value="Chromosome"/>
</dbReference>
<feature type="compositionally biased region" description="Polar residues" evidence="1">
    <location>
        <begin position="104"/>
        <end position="120"/>
    </location>
</feature>
<feature type="region of interest" description="Disordered" evidence="1">
    <location>
        <begin position="30"/>
        <end position="50"/>
    </location>
</feature>
<evidence type="ECO:0000313" key="3">
    <source>
        <dbReference type="EMBL" id="QEG02203.1"/>
    </source>
</evidence>